<gene>
    <name evidence="3" type="ORF">CP970_02790</name>
</gene>
<dbReference type="EMBL" id="CP023699">
    <property type="protein sequence ID" value="QEU89975.1"/>
    <property type="molecule type" value="Genomic_DNA"/>
</dbReference>
<keyword evidence="3" id="KW-0378">Hydrolase</keyword>
<dbReference type="PIRSF" id="PIRSF016578">
    <property type="entry name" value="HsaA"/>
    <property type="match status" value="1"/>
</dbReference>
<keyword evidence="1" id="KW-0560">Oxidoreductase</keyword>
<organism evidence="3 4">
    <name type="scientific">Streptomyces kanamyceticus</name>
    <dbReference type="NCBI Taxonomy" id="1967"/>
    <lineage>
        <taxon>Bacteria</taxon>
        <taxon>Bacillati</taxon>
        <taxon>Actinomycetota</taxon>
        <taxon>Actinomycetes</taxon>
        <taxon>Kitasatosporales</taxon>
        <taxon>Streptomycetaceae</taxon>
        <taxon>Streptomyces</taxon>
    </lineage>
</organism>
<evidence type="ECO:0000313" key="4">
    <source>
        <dbReference type="Proteomes" id="UP000325529"/>
    </source>
</evidence>
<dbReference type="Gene3D" id="1.10.540.10">
    <property type="entry name" value="Acyl-CoA dehydrogenase/oxidase, N-terminal domain"/>
    <property type="match status" value="1"/>
</dbReference>
<reference evidence="3 4" key="1">
    <citation type="submission" date="2017-09" db="EMBL/GenBank/DDBJ databases">
        <authorList>
            <person name="Lee N."/>
            <person name="Cho B.-K."/>
        </authorList>
    </citation>
    <scope>NUCLEOTIDE SEQUENCE [LARGE SCALE GENOMIC DNA]</scope>
    <source>
        <strain evidence="3 4">ATCC 12853</strain>
    </source>
</reference>
<dbReference type="SUPFAM" id="SSF47203">
    <property type="entry name" value="Acyl-CoA dehydrogenase C-terminal domain-like"/>
    <property type="match status" value="1"/>
</dbReference>
<evidence type="ECO:0000313" key="3">
    <source>
        <dbReference type="EMBL" id="QEU89975.1"/>
    </source>
</evidence>
<dbReference type="InterPro" id="IPR036250">
    <property type="entry name" value="AcylCo_DH-like_C"/>
</dbReference>
<dbReference type="InterPro" id="IPR050741">
    <property type="entry name" value="Acyl-CoA_dehydrogenase"/>
</dbReference>
<dbReference type="KEGG" id="ska:CP970_02790"/>
<evidence type="ECO:0000259" key="2">
    <source>
        <dbReference type="Pfam" id="PF08028"/>
    </source>
</evidence>
<dbReference type="GO" id="GO:0016712">
    <property type="term" value="F:oxidoreductase activity, acting on paired donors, with incorporation or reduction of molecular oxygen, reduced flavin or flavoprotein as one donor, and incorporation of one atom of oxygen"/>
    <property type="evidence" value="ECO:0007669"/>
    <property type="project" value="TreeGrafter"/>
</dbReference>
<dbReference type="InterPro" id="IPR046373">
    <property type="entry name" value="Acyl-CoA_Oxase/DH_mid-dom_sf"/>
</dbReference>
<protein>
    <submittedName>
        <fullName evidence="3">Hydrolase</fullName>
    </submittedName>
</protein>
<dbReference type="PANTHER" id="PTHR48083:SF19">
    <property type="entry name" value="FLAVIN-DEPENDENT MONOOXYGENASE, OXYGENASE SUBUNIT HSAA"/>
    <property type="match status" value="1"/>
</dbReference>
<dbReference type="Pfam" id="PF08028">
    <property type="entry name" value="Acyl-CoA_dh_2"/>
    <property type="match status" value="1"/>
</dbReference>
<dbReference type="OrthoDB" id="3404950at2"/>
<dbReference type="GO" id="GO:0005737">
    <property type="term" value="C:cytoplasm"/>
    <property type="evidence" value="ECO:0007669"/>
    <property type="project" value="TreeGrafter"/>
</dbReference>
<dbReference type="SUPFAM" id="SSF56645">
    <property type="entry name" value="Acyl-CoA dehydrogenase NM domain-like"/>
    <property type="match status" value="1"/>
</dbReference>
<sequence>MTTTTGPITLRGLSDLSGLTDLAAAHAPEADRARRLTPDVLTGLLGAGFARHFVPARHGGAEGTFTDLARAVRTVATGCVSAAWVGLIYATAGRMAAFLPDAGQAELWAEGPDAAVSSALRPSGRATLSGDVWTVTGRWDFLSGVDFADWALLCVAGDDCAGEPADGVRYFAVPRAAWTVEHTWHPTGMRATASDSVHVEQVRVPCSRSFGHSALMSGSDDPDAAACYRAPLQGSGPPLFVAPALGGATRALTAWAGGRAKRDATARLALTRGSAELDIARLLLDRSVAAADEPGMSREAVARVLRDAAVAARLVRDAVDRVVDLSGSAMLSEADPLQRAWRDVRTATAHGALDLDRSSTQYVRDIWGWTHD</sequence>
<dbReference type="PANTHER" id="PTHR48083">
    <property type="entry name" value="MEDIUM-CHAIN SPECIFIC ACYL-COA DEHYDROGENASE, MITOCHONDRIAL-RELATED"/>
    <property type="match status" value="1"/>
</dbReference>
<proteinExistence type="predicted"/>
<dbReference type="InterPro" id="IPR009100">
    <property type="entry name" value="AcylCoA_DH/oxidase_NM_dom_sf"/>
</dbReference>
<dbReference type="GO" id="GO:0003995">
    <property type="term" value="F:acyl-CoA dehydrogenase activity"/>
    <property type="evidence" value="ECO:0007669"/>
    <property type="project" value="TreeGrafter"/>
</dbReference>
<dbReference type="InterPro" id="IPR037069">
    <property type="entry name" value="AcylCoA_DH/ox_N_sf"/>
</dbReference>
<dbReference type="Proteomes" id="UP000325529">
    <property type="component" value="Chromosome"/>
</dbReference>
<keyword evidence="4" id="KW-1185">Reference proteome</keyword>
<name>A0A5J6G7L1_STRKN</name>
<accession>A0A5J6G7L1</accession>
<dbReference type="Gene3D" id="2.40.110.10">
    <property type="entry name" value="Butyryl-CoA Dehydrogenase, subunit A, domain 2"/>
    <property type="match status" value="1"/>
</dbReference>
<dbReference type="GO" id="GO:0016787">
    <property type="term" value="F:hydrolase activity"/>
    <property type="evidence" value="ECO:0007669"/>
    <property type="project" value="UniProtKB-KW"/>
</dbReference>
<dbReference type="Gene3D" id="1.20.140.10">
    <property type="entry name" value="Butyryl-CoA Dehydrogenase, subunit A, domain 3"/>
    <property type="match status" value="1"/>
</dbReference>
<dbReference type="GO" id="GO:0050660">
    <property type="term" value="F:flavin adenine dinucleotide binding"/>
    <property type="evidence" value="ECO:0007669"/>
    <property type="project" value="InterPro"/>
</dbReference>
<evidence type="ECO:0000256" key="1">
    <source>
        <dbReference type="ARBA" id="ARBA00023002"/>
    </source>
</evidence>
<dbReference type="AlphaFoldDB" id="A0A5J6G7L1"/>
<dbReference type="InterPro" id="IPR013107">
    <property type="entry name" value="Acyl-CoA_DH_C"/>
</dbReference>
<dbReference type="GO" id="GO:0033539">
    <property type="term" value="P:fatty acid beta-oxidation using acyl-CoA dehydrogenase"/>
    <property type="evidence" value="ECO:0007669"/>
    <property type="project" value="TreeGrafter"/>
</dbReference>
<feature type="domain" description="Acyl-CoA dehydrogenase C-terminal" evidence="2">
    <location>
        <begin position="240"/>
        <end position="353"/>
    </location>
</feature>
<dbReference type="RefSeq" id="WP_055554190.1">
    <property type="nucleotide sequence ID" value="NZ_CP023699.1"/>
</dbReference>